<dbReference type="GO" id="GO:0004525">
    <property type="term" value="F:ribonuclease III activity"/>
    <property type="evidence" value="ECO:0007669"/>
    <property type="project" value="InterPro"/>
</dbReference>
<sequence>MHTPEYPFYGYNPLCHYIQTKVVELIDSSIYDFELPFLTRDIWQSIIDNDEEKERLEFVGDALIGSCVAQELLRLLPHGTPGFYTCIRKVLVANSTFAHLMRKAGFHRPDDDVKRSGDAFEVMIACYHAAHGQTVLEDYVKKYFDPLIACASVAYERYRGTAPYDGRPVSHTAPTLAPATTHGGGVSASLSRPVEASSNGRSSTVVGLPTRNGNSLAASGSSASSNFPVTASTSRISTGSTNYTSTSNSKQSSYPTPSYNANRAVGNLPTMDDNSSNITIVPPREATLEGLKREPASTFPPRETTGMPSQCADRQIWASFGTADNPIVID</sequence>
<organism evidence="3 4">
    <name type="scientific">Agrocybe pediades</name>
    <dbReference type="NCBI Taxonomy" id="84607"/>
    <lineage>
        <taxon>Eukaryota</taxon>
        <taxon>Fungi</taxon>
        <taxon>Dikarya</taxon>
        <taxon>Basidiomycota</taxon>
        <taxon>Agaricomycotina</taxon>
        <taxon>Agaricomycetes</taxon>
        <taxon>Agaricomycetidae</taxon>
        <taxon>Agaricales</taxon>
        <taxon>Agaricineae</taxon>
        <taxon>Strophariaceae</taxon>
        <taxon>Agrocybe</taxon>
    </lineage>
</organism>
<protein>
    <recommendedName>
        <fullName evidence="2">RNase III domain-containing protein</fullName>
    </recommendedName>
</protein>
<evidence type="ECO:0000313" key="3">
    <source>
        <dbReference type="EMBL" id="KAF4623056.1"/>
    </source>
</evidence>
<dbReference type="InterPro" id="IPR036389">
    <property type="entry name" value="RNase_III_sf"/>
</dbReference>
<dbReference type="PROSITE" id="PS50142">
    <property type="entry name" value="RNASE_3_2"/>
    <property type="match status" value="1"/>
</dbReference>
<dbReference type="Pfam" id="PF00636">
    <property type="entry name" value="Ribonuclease_3"/>
    <property type="match status" value="1"/>
</dbReference>
<dbReference type="InterPro" id="IPR000999">
    <property type="entry name" value="RNase_III_dom"/>
</dbReference>
<dbReference type="Proteomes" id="UP000521872">
    <property type="component" value="Unassembled WGS sequence"/>
</dbReference>
<dbReference type="GO" id="GO:0006396">
    <property type="term" value="P:RNA processing"/>
    <property type="evidence" value="ECO:0007669"/>
    <property type="project" value="InterPro"/>
</dbReference>
<evidence type="ECO:0000313" key="4">
    <source>
        <dbReference type="Proteomes" id="UP000521872"/>
    </source>
</evidence>
<dbReference type="SMART" id="SM00535">
    <property type="entry name" value="RIBOc"/>
    <property type="match status" value="1"/>
</dbReference>
<feature type="compositionally biased region" description="Low complexity" evidence="1">
    <location>
        <begin position="171"/>
        <end position="181"/>
    </location>
</feature>
<dbReference type="Gene3D" id="1.10.1520.10">
    <property type="entry name" value="Ribonuclease III domain"/>
    <property type="match status" value="1"/>
</dbReference>
<feature type="compositionally biased region" description="Low complexity" evidence="1">
    <location>
        <begin position="237"/>
        <end position="256"/>
    </location>
</feature>
<comment type="caution">
    <text evidence="3">The sequence shown here is derived from an EMBL/GenBank/DDBJ whole genome shotgun (WGS) entry which is preliminary data.</text>
</comment>
<dbReference type="EMBL" id="JAACJL010000001">
    <property type="protein sequence ID" value="KAF4623056.1"/>
    <property type="molecule type" value="Genomic_DNA"/>
</dbReference>
<evidence type="ECO:0000259" key="2">
    <source>
        <dbReference type="PROSITE" id="PS50142"/>
    </source>
</evidence>
<keyword evidence="4" id="KW-1185">Reference proteome</keyword>
<dbReference type="SUPFAM" id="SSF69065">
    <property type="entry name" value="RNase III domain-like"/>
    <property type="match status" value="1"/>
</dbReference>
<feature type="domain" description="RNase III" evidence="2">
    <location>
        <begin position="19"/>
        <end position="108"/>
    </location>
</feature>
<reference evidence="3 4" key="1">
    <citation type="submission" date="2019-12" db="EMBL/GenBank/DDBJ databases">
        <authorList>
            <person name="Floudas D."/>
            <person name="Bentzer J."/>
            <person name="Ahren D."/>
            <person name="Johansson T."/>
            <person name="Persson P."/>
            <person name="Tunlid A."/>
        </authorList>
    </citation>
    <scope>NUCLEOTIDE SEQUENCE [LARGE SCALE GENOMIC DNA]</scope>
    <source>
        <strain evidence="3 4">CBS 102.39</strain>
    </source>
</reference>
<dbReference type="AlphaFoldDB" id="A0A8H4R5D0"/>
<feature type="region of interest" description="Disordered" evidence="1">
    <location>
        <begin position="163"/>
        <end position="263"/>
    </location>
</feature>
<name>A0A8H4R5D0_9AGAR</name>
<gene>
    <name evidence="3" type="ORF">D9613_001734</name>
</gene>
<feature type="compositionally biased region" description="Polar residues" evidence="1">
    <location>
        <begin position="196"/>
        <end position="205"/>
    </location>
</feature>
<dbReference type="OrthoDB" id="416741at2759"/>
<evidence type="ECO:0000256" key="1">
    <source>
        <dbReference type="SAM" id="MobiDB-lite"/>
    </source>
</evidence>
<dbReference type="CDD" id="cd00593">
    <property type="entry name" value="RIBOc"/>
    <property type="match status" value="1"/>
</dbReference>
<dbReference type="PROSITE" id="PS00517">
    <property type="entry name" value="RNASE_3_1"/>
    <property type="match status" value="1"/>
</dbReference>
<proteinExistence type="predicted"/>
<accession>A0A8H4R5D0</accession>
<feature type="compositionally biased region" description="Polar residues" evidence="1">
    <location>
        <begin position="227"/>
        <end position="236"/>
    </location>
</feature>
<feature type="compositionally biased region" description="Low complexity" evidence="1">
    <location>
        <begin position="212"/>
        <end position="226"/>
    </location>
</feature>